<evidence type="ECO:0000256" key="5">
    <source>
        <dbReference type="ARBA" id="ARBA00023136"/>
    </source>
</evidence>
<keyword evidence="8" id="KW-0732">Signal</keyword>
<dbReference type="InterPro" id="IPR036942">
    <property type="entry name" value="Beta-barrel_TonB_sf"/>
</dbReference>
<protein>
    <submittedName>
        <fullName evidence="10">TonB-dependent receptor</fullName>
    </submittedName>
</protein>
<dbReference type="InterPro" id="IPR039426">
    <property type="entry name" value="TonB-dep_rcpt-like"/>
</dbReference>
<accession>A0A327NK19</accession>
<dbReference type="PANTHER" id="PTHR40980">
    <property type="entry name" value="PLUG DOMAIN-CONTAINING PROTEIN"/>
    <property type="match status" value="1"/>
</dbReference>
<keyword evidence="10" id="KW-0675">Receptor</keyword>
<dbReference type="Proteomes" id="UP000249016">
    <property type="component" value="Unassembled WGS sequence"/>
</dbReference>
<organism evidence="10 11">
    <name type="scientific">Spirosoma telluris</name>
    <dbReference type="NCBI Taxonomy" id="2183553"/>
    <lineage>
        <taxon>Bacteria</taxon>
        <taxon>Pseudomonadati</taxon>
        <taxon>Bacteroidota</taxon>
        <taxon>Cytophagia</taxon>
        <taxon>Cytophagales</taxon>
        <taxon>Cytophagaceae</taxon>
        <taxon>Spirosoma</taxon>
    </lineage>
</organism>
<evidence type="ECO:0000256" key="2">
    <source>
        <dbReference type="ARBA" id="ARBA00022448"/>
    </source>
</evidence>
<keyword evidence="5 7" id="KW-0472">Membrane</keyword>
<name>A0A327NK19_9BACT</name>
<keyword evidence="6 7" id="KW-0998">Cell outer membrane</keyword>
<gene>
    <name evidence="10" type="ORF">HMF3257_17720</name>
</gene>
<dbReference type="SUPFAM" id="SSF56935">
    <property type="entry name" value="Porins"/>
    <property type="match status" value="1"/>
</dbReference>
<dbReference type="PANTHER" id="PTHR40980:SF5">
    <property type="entry name" value="TONB-DEPENDENT RECEPTOR"/>
    <property type="match status" value="1"/>
</dbReference>
<evidence type="ECO:0000256" key="6">
    <source>
        <dbReference type="ARBA" id="ARBA00023237"/>
    </source>
</evidence>
<keyword evidence="11" id="KW-1185">Reference proteome</keyword>
<evidence type="ECO:0000259" key="9">
    <source>
        <dbReference type="Pfam" id="PF07715"/>
    </source>
</evidence>
<reference evidence="10 11" key="1">
    <citation type="submission" date="2018-06" db="EMBL/GenBank/DDBJ databases">
        <title>Spirosoma sp. HMF3257 Genome sequencing and assembly.</title>
        <authorList>
            <person name="Kang H."/>
            <person name="Cha I."/>
            <person name="Kim H."/>
            <person name="Kang J."/>
            <person name="Joh K."/>
        </authorList>
    </citation>
    <scope>NUCLEOTIDE SEQUENCE [LARGE SCALE GENOMIC DNA]</scope>
    <source>
        <strain evidence="10 11">HMF3257</strain>
    </source>
</reference>
<dbReference type="Gene3D" id="2.40.170.20">
    <property type="entry name" value="TonB-dependent receptor, beta-barrel domain"/>
    <property type="match status" value="1"/>
</dbReference>
<evidence type="ECO:0000256" key="8">
    <source>
        <dbReference type="SAM" id="SignalP"/>
    </source>
</evidence>
<comment type="subcellular location">
    <subcellularLocation>
        <location evidence="1 7">Cell outer membrane</location>
        <topology evidence="1 7">Multi-pass membrane protein</topology>
    </subcellularLocation>
</comment>
<evidence type="ECO:0000313" key="11">
    <source>
        <dbReference type="Proteomes" id="UP000249016"/>
    </source>
</evidence>
<sequence>MLSKRYSWLVASICLLLTTSLFAQTPGIIKGQITDLLNKEALIGAGVLVKGTSLGGSTDIEGNFIINRVPAGRYTLVISSVGYQTTEIPNITVDPDKITLINTTLATDQKSLQEVVVRASRNKNTEIAVISQIREAQQVVSGISAEQIVKSQDRDAAEVVRRIPGVTIVDNRFINIRGLNDRYNTVWLNDAVAPSSETDRKAFSFDIIPANLLDRVLIFKTPSPELPGDFAGGMVKVYTRQPSFTERSLNISYTVGARAGTTFNNFTQDVTSNKDWLGLGYGDRKLPTATPDVNGVIPTAQAKSFPNTYPLTTKSAMPDQRFNLSYLTGIKLGNKSLGSLSAINYSNTFTTFNINRLDAFRENVYNQDKQYSNNVRLGLMQNFIYSFGNGSKLEFRNMFNQLSRNQVTTRNSFDEQGVNQTKYSYAMGYQSRLAYNGQLAGSHTVDYKGGLAIDWVLGYANSNKHEPDYRRLQYNAQSNQAILPQSGVDLFTGSRLYQDLQENIYSLNLGVKQKLNDKLEISLGTYIENKDRTFTARQFGYSLSSIRPNYTQLLSQPVGQIFNTSNVEKGVGFDFEEDGNSISTVPGVKANYSYDATNKLAAGYLSANYTSGKIKLLFGARFEHNVQSIVAGLQGTPINRSITTDKLLPSINFSYNITEKSLFRLAYGRTLNRPEFREWAPFVYYDFDLNALTYGSLYLPSAGNGTVGTLLKVADIDNFDLRYEYYPSDGESIHFGVFYKNFKNPIESSIANNPSNLAFTFINAPSAYAAGIELDVRKKLDFLGGSVFKNMMVLFNGSLIKSEVKVGDQESWTPNRKLQGQSPYVVNLGLYYQTNTWQFSGLYNVFGQRIVYVGSGNPPFSEVVEMPRNTVDITVTRTISDRFSINAGVSNLLNQRVLYLQDDPNHKNNTFERASDPRFIDYKPGSYYTLGVRYRFL</sequence>
<dbReference type="InterPro" id="IPR008969">
    <property type="entry name" value="CarboxyPept-like_regulatory"/>
</dbReference>
<dbReference type="InterPro" id="IPR012910">
    <property type="entry name" value="Plug_dom"/>
</dbReference>
<dbReference type="PROSITE" id="PS52016">
    <property type="entry name" value="TONB_DEPENDENT_REC_3"/>
    <property type="match status" value="1"/>
</dbReference>
<evidence type="ECO:0000256" key="3">
    <source>
        <dbReference type="ARBA" id="ARBA00022452"/>
    </source>
</evidence>
<evidence type="ECO:0000256" key="4">
    <source>
        <dbReference type="ARBA" id="ARBA00022692"/>
    </source>
</evidence>
<dbReference type="Pfam" id="PF13715">
    <property type="entry name" value="CarbopepD_reg_2"/>
    <property type="match status" value="1"/>
</dbReference>
<dbReference type="InterPro" id="IPR037066">
    <property type="entry name" value="Plug_dom_sf"/>
</dbReference>
<feature type="signal peptide" evidence="8">
    <location>
        <begin position="1"/>
        <end position="23"/>
    </location>
</feature>
<dbReference type="Gene3D" id="2.60.40.1120">
    <property type="entry name" value="Carboxypeptidase-like, regulatory domain"/>
    <property type="match status" value="1"/>
</dbReference>
<dbReference type="RefSeq" id="WP_111344086.1">
    <property type="nucleotide sequence ID" value="NZ_QLII01000001.1"/>
</dbReference>
<proteinExistence type="inferred from homology"/>
<dbReference type="Pfam" id="PF07715">
    <property type="entry name" value="Plug"/>
    <property type="match status" value="1"/>
</dbReference>
<comment type="similarity">
    <text evidence="7">Belongs to the TonB-dependent receptor family.</text>
</comment>
<evidence type="ECO:0000256" key="7">
    <source>
        <dbReference type="PROSITE-ProRule" id="PRU01360"/>
    </source>
</evidence>
<dbReference type="GO" id="GO:0009279">
    <property type="term" value="C:cell outer membrane"/>
    <property type="evidence" value="ECO:0007669"/>
    <property type="project" value="UniProtKB-SubCell"/>
</dbReference>
<dbReference type="AlphaFoldDB" id="A0A327NK19"/>
<keyword evidence="3 7" id="KW-1134">Transmembrane beta strand</keyword>
<evidence type="ECO:0000256" key="1">
    <source>
        <dbReference type="ARBA" id="ARBA00004571"/>
    </source>
</evidence>
<feature type="domain" description="TonB-dependent receptor plug" evidence="9">
    <location>
        <begin position="133"/>
        <end position="233"/>
    </location>
</feature>
<evidence type="ECO:0000313" key="10">
    <source>
        <dbReference type="EMBL" id="RAI75547.1"/>
    </source>
</evidence>
<keyword evidence="4 7" id="KW-0812">Transmembrane</keyword>
<dbReference type="Gene3D" id="2.170.130.10">
    <property type="entry name" value="TonB-dependent receptor, plug domain"/>
    <property type="match status" value="1"/>
</dbReference>
<dbReference type="EMBL" id="QLII01000001">
    <property type="protein sequence ID" value="RAI75547.1"/>
    <property type="molecule type" value="Genomic_DNA"/>
</dbReference>
<dbReference type="OrthoDB" id="9768470at2"/>
<dbReference type="SUPFAM" id="SSF49464">
    <property type="entry name" value="Carboxypeptidase regulatory domain-like"/>
    <property type="match status" value="1"/>
</dbReference>
<keyword evidence="2 7" id="KW-0813">Transport</keyword>
<feature type="chain" id="PRO_5016248880" evidence="8">
    <location>
        <begin position="24"/>
        <end position="937"/>
    </location>
</feature>
<comment type="caution">
    <text evidence="10">The sequence shown here is derived from an EMBL/GenBank/DDBJ whole genome shotgun (WGS) entry which is preliminary data.</text>
</comment>